<feature type="binding site" evidence="13">
    <location>
        <begin position="719"/>
        <end position="728"/>
    </location>
    <ligand>
        <name>Mo-bis(molybdopterin guanine dinucleotide)</name>
        <dbReference type="ChEBI" id="CHEBI:60539"/>
    </ligand>
</feature>
<feature type="binding site" evidence="13">
    <location>
        <position position="378"/>
    </location>
    <ligand>
        <name>Mo-bis(molybdopterin guanine dinucleotide)</name>
        <dbReference type="ChEBI" id="CHEBI:60539"/>
    </ligand>
</feature>
<feature type="binding site" evidence="13">
    <location>
        <position position="55"/>
    </location>
    <ligand>
        <name>[4Fe-4S] cluster</name>
        <dbReference type="ChEBI" id="CHEBI:49883"/>
    </ligand>
</feature>
<keyword evidence="11 13" id="KW-0411">Iron-sulfur</keyword>
<dbReference type="InterPro" id="IPR010051">
    <property type="entry name" value="Periplasm_NO3_reductase_lsu"/>
</dbReference>
<dbReference type="SUPFAM" id="SSF50692">
    <property type="entry name" value="ADC-like"/>
    <property type="match status" value="1"/>
</dbReference>
<protein>
    <recommendedName>
        <fullName evidence="13">Periplasmic nitrate reductase</fullName>
        <ecNumber evidence="13">1.9.6.1</ecNumber>
    </recommendedName>
</protein>
<evidence type="ECO:0000256" key="1">
    <source>
        <dbReference type="ARBA" id="ARBA00008747"/>
    </source>
</evidence>
<feature type="binding site" evidence="13">
    <location>
        <position position="560"/>
    </location>
    <ligand>
        <name>Mo-bis(molybdopterin guanine dinucleotide)</name>
        <dbReference type="ChEBI" id="CHEBI:60539"/>
    </ligand>
</feature>
<dbReference type="Gene3D" id="3.30.200.210">
    <property type="match status" value="1"/>
</dbReference>
<feature type="binding site" evidence="13">
    <location>
        <position position="152"/>
    </location>
    <ligand>
        <name>Mo-bis(molybdopterin guanine dinucleotide)</name>
        <dbReference type="ChEBI" id="CHEBI:60539"/>
    </ligand>
</feature>
<dbReference type="EMBL" id="BMDY01000002">
    <property type="protein sequence ID" value="GGA95213.1"/>
    <property type="molecule type" value="Genomic_DNA"/>
</dbReference>
<dbReference type="Gene3D" id="3.40.228.10">
    <property type="entry name" value="Dimethylsulfoxide Reductase, domain 2"/>
    <property type="match status" value="1"/>
</dbReference>
<organism evidence="16 17">
    <name type="scientific">Agarivorans gilvus</name>
    <dbReference type="NCBI Taxonomy" id="680279"/>
    <lineage>
        <taxon>Bacteria</taxon>
        <taxon>Pseudomonadati</taxon>
        <taxon>Pseudomonadota</taxon>
        <taxon>Gammaproteobacteria</taxon>
        <taxon>Alteromonadales</taxon>
        <taxon>Alteromonadaceae</taxon>
        <taxon>Agarivorans</taxon>
    </lineage>
</organism>
<dbReference type="InterPro" id="IPR050123">
    <property type="entry name" value="Prok_molybdopt-oxidoreductase"/>
</dbReference>
<feature type="binding site" evidence="13">
    <location>
        <position position="374"/>
    </location>
    <ligand>
        <name>Mo-bis(molybdopterin guanine dinucleotide)</name>
        <dbReference type="ChEBI" id="CHEBI:60539"/>
    </ligand>
</feature>
<keyword evidence="6 13" id="KW-0732">Signal</keyword>
<feature type="binding site" evidence="13">
    <location>
        <position position="83"/>
    </location>
    <ligand>
        <name>[4Fe-4S] cluster</name>
        <dbReference type="ChEBI" id="CHEBI:49883"/>
    </ligand>
</feature>
<feature type="binding site" evidence="13">
    <location>
        <position position="48"/>
    </location>
    <ligand>
        <name>[4Fe-4S] cluster</name>
        <dbReference type="ChEBI" id="CHEBI:49883"/>
    </ligand>
</feature>
<comment type="similarity">
    <text evidence="1 13">Belongs to the prokaryotic molybdopterin-containing oxidoreductase family. NasA/NapA/NarB subfamily.</text>
</comment>
<feature type="binding site" evidence="13">
    <location>
        <position position="820"/>
    </location>
    <ligand>
        <name>Mo-bis(molybdopterin guanine dinucleotide)</name>
        <dbReference type="ChEBI" id="CHEBI:60539"/>
    </ligand>
</feature>
<dbReference type="PROSITE" id="PS00551">
    <property type="entry name" value="MOLYBDOPTERIN_PROK_1"/>
    <property type="match status" value="1"/>
</dbReference>
<evidence type="ECO:0000259" key="15">
    <source>
        <dbReference type="PROSITE" id="PS51669"/>
    </source>
</evidence>
<feature type="binding site" evidence="13">
    <location>
        <begin position="510"/>
        <end position="511"/>
    </location>
    <ligand>
        <name>Mo-bis(molybdopterin guanine dinucleotide)</name>
        <dbReference type="ChEBI" id="CHEBI:60539"/>
    </ligand>
</feature>
<dbReference type="InterPro" id="IPR027467">
    <property type="entry name" value="MopterinOxRdtase_cofactor_BS"/>
</dbReference>
<keyword evidence="4 13" id="KW-0500">Molybdenum</keyword>
<dbReference type="PROSITE" id="PS51318">
    <property type="entry name" value="TAT"/>
    <property type="match status" value="1"/>
</dbReference>
<reference evidence="17" key="1">
    <citation type="journal article" date="2019" name="Int. J. Syst. Evol. Microbiol.">
        <title>The Global Catalogue of Microorganisms (GCM) 10K type strain sequencing project: providing services to taxonomists for standard genome sequencing and annotation.</title>
        <authorList>
            <consortium name="The Broad Institute Genomics Platform"/>
            <consortium name="The Broad Institute Genome Sequencing Center for Infectious Disease"/>
            <person name="Wu L."/>
            <person name="Ma J."/>
        </authorList>
    </citation>
    <scope>NUCLEOTIDE SEQUENCE [LARGE SCALE GENOMIC DNA]</scope>
    <source>
        <strain evidence="17">CGMCC 1.10131</strain>
    </source>
</reference>
<feature type="binding site" evidence="13">
    <location>
        <position position="533"/>
    </location>
    <ligand>
        <name>Mo-bis(molybdopterin guanine dinucleotide)</name>
        <dbReference type="ChEBI" id="CHEBI:60539"/>
    </ligand>
</feature>
<dbReference type="HAMAP" id="MF_01630">
    <property type="entry name" value="Nitrate_reduct_NapA"/>
    <property type="match status" value="1"/>
</dbReference>
<feature type="binding site" evidence="13">
    <location>
        <position position="484"/>
    </location>
    <ligand>
        <name>Mo-bis(molybdopterin guanine dinucleotide)</name>
        <dbReference type="ChEBI" id="CHEBI:60539"/>
    </ligand>
</feature>
<evidence type="ECO:0000256" key="9">
    <source>
        <dbReference type="ARBA" id="ARBA00023002"/>
    </source>
</evidence>
<feature type="binding site" evidence="13">
    <location>
        <begin position="214"/>
        <end position="221"/>
    </location>
    <ligand>
        <name>Mo-bis(molybdopterin guanine dinucleotide)</name>
        <dbReference type="ChEBI" id="CHEBI:60539"/>
    </ligand>
</feature>
<dbReference type="PROSITE" id="PS51669">
    <property type="entry name" value="4FE4S_MOW_BIS_MGD"/>
    <property type="match status" value="1"/>
</dbReference>
<evidence type="ECO:0000256" key="4">
    <source>
        <dbReference type="ARBA" id="ARBA00022505"/>
    </source>
</evidence>
<dbReference type="EC" id="1.9.6.1" evidence="13"/>
<comment type="catalytic activity">
    <reaction evidence="13">
        <text>2 Fe(II)-[cytochrome] + nitrate + 2 H(+) = 2 Fe(III)-[cytochrome] + nitrite + H2O</text>
        <dbReference type="Rhea" id="RHEA:12909"/>
        <dbReference type="Rhea" id="RHEA-COMP:11777"/>
        <dbReference type="Rhea" id="RHEA-COMP:11778"/>
        <dbReference type="ChEBI" id="CHEBI:15377"/>
        <dbReference type="ChEBI" id="CHEBI:15378"/>
        <dbReference type="ChEBI" id="CHEBI:16301"/>
        <dbReference type="ChEBI" id="CHEBI:17632"/>
        <dbReference type="ChEBI" id="CHEBI:29033"/>
        <dbReference type="ChEBI" id="CHEBI:29034"/>
        <dbReference type="EC" id="1.9.6.1"/>
    </reaction>
</comment>
<accession>A0ABQ1HYH0</accession>
<dbReference type="PANTHER" id="PTHR43105:SF11">
    <property type="entry name" value="PERIPLASMIC NITRATE REDUCTASE"/>
    <property type="match status" value="1"/>
</dbReference>
<dbReference type="InterPro" id="IPR041957">
    <property type="entry name" value="CT_Nitrate-R-NapA-like"/>
</dbReference>
<feature type="domain" description="4Fe-4S Mo/W bis-MGD-type" evidence="15">
    <location>
        <begin position="41"/>
        <end position="97"/>
    </location>
</feature>
<evidence type="ECO:0000313" key="16">
    <source>
        <dbReference type="EMBL" id="GGA95213.1"/>
    </source>
</evidence>
<evidence type="ECO:0000256" key="5">
    <source>
        <dbReference type="ARBA" id="ARBA00022723"/>
    </source>
</evidence>
<evidence type="ECO:0000256" key="13">
    <source>
        <dbReference type="HAMAP-Rule" id="MF_01630"/>
    </source>
</evidence>
<evidence type="ECO:0000256" key="8">
    <source>
        <dbReference type="ARBA" id="ARBA00022982"/>
    </source>
</evidence>
<keyword evidence="10 13" id="KW-0408">Iron</keyword>
<evidence type="ECO:0000256" key="2">
    <source>
        <dbReference type="ARBA" id="ARBA00022448"/>
    </source>
</evidence>
<dbReference type="CDD" id="cd02791">
    <property type="entry name" value="MopB_CT_Nitrate-R-NapA-like"/>
    <property type="match status" value="1"/>
</dbReference>
<keyword evidence="17" id="KW-1185">Reference proteome</keyword>
<evidence type="ECO:0000256" key="11">
    <source>
        <dbReference type="ARBA" id="ARBA00023014"/>
    </source>
</evidence>
<dbReference type="InterPro" id="IPR009010">
    <property type="entry name" value="Asp_de-COase-like_dom_sf"/>
</dbReference>
<feature type="binding site" evidence="13">
    <location>
        <position position="181"/>
    </location>
    <ligand>
        <name>Mo-bis(molybdopterin guanine dinucleotide)</name>
        <dbReference type="ChEBI" id="CHEBI:60539"/>
    </ligand>
</feature>
<dbReference type="CDD" id="cd02754">
    <property type="entry name" value="MopB_Nitrate-R-NapA-like"/>
    <property type="match status" value="1"/>
</dbReference>
<comment type="function">
    <text evidence="13">Catalytic subunit of the periplasmic nitrate reductase complex NapAB. Receives electrons from NapB and catalyzes the reduction of nitrate to nitrite.</text>
</comment>
<dbReference type="SUPFAM" id="SSF53706">
    <property type="entry name" value="Formate dehydrogenase/DMSO reductase, domains 1-3"/>
    <property type="match status" value="1"/>
</dbReference>
<dbReference type="Proteomes" id="UP000651977">
    <property type="component" value="Unassembled WGS sequence"/>
</dbReference>
<keyword evidence="12 13" id="KW-0534">Nitrate assimilation</keyword>
<gene>
    <name evidence="13 16" type="primary">napA</name>
    <name evidence="16" type="ORF">GCM10007414_04970</name>
</gene>
<dbReference type="Pfam" id="PF01568">
    <property type="entry name" value="Molydop_binding"/>
    <property type="match status" value="1"/>
</dbReference>
<feature type="binding site" evidence="13">
    <location>
        <position position="177"/>
    </location>
    <ligand>
        <name>Mo-bis(molybdopterin guanine dinucleotide)</name>
        <dbReference type="ChEBI" id="CHEBI:60539"/>
    </ligand>
</feature>
<dbReference type="InterPro" id="IPR006311">
    <property type="entry name" value="TAT_signal"/>
</dbReference>
<keyword evidence="2 13" id="KW-0813">Transport</keyword>
<evidence type="ECO:0000256" key="7">
    <source>
        <dbReference type="ARBA" id="ARBA00022764"/>
    </source>
</evidence>
<comment type="cofactor">
    <cofactor evidence="13">
        <name>Mo-bis(molybdopterin guanine dinucleotide)</name>
        <dbReference type="ChEBI" id="CHEBI:60539"/>
    </cofactor>
    <text evidence="13">Binds 1 molybdenum-bis(molybdopterin guanine dinucleotide) (Mo-bis-MGD) cofactor per subunit.</text>
</comment>
<dbReference type="Pfam" id="PF00384">
    <property type="entry name" value="Molybdopterin"/>
    <property type="match status" value="1"/>
</dbReference>
<evidence type="ECO:0000256" key="12">
    <source>
        <dbReference type="ARBA" id="ARBA00023063"/>
    </source>
</evidence>
<feature type="binding site" evidence="13">
    <location>
        <position position="803"/>
    </location>
    <ligand>
        <name>Mo-bis(molybdopterin guanine dinucleotide)</name>
        <dbReference type="ChEBI" id="CHEBI:60539"/>
    </ligand>
</feature>
<keyword evidence="8 13" id="KW-0249">Electron transport</keyword>
<dbReference type="Gene3D" id="3.40.50.740">
    <property type="match status" value="1"/>
</dbReference>
<dbReference type="NCBIfam" id="TIGR01706">
    <property type="entry name" value="NAPA"/>
    <property type="match status" value="1"/>
</dbReference>
<comment type="subunit">
    <text evidence="13">Component of the periplasmic nitrate reductase NapAB complex composed of NapA and NapB.</text>
</comment>
<comment type="caution">
    <text evidence="16">The sequence shown here is derived from an EMBL/GenBank/DDBJ whole genome shotgun (WGS) entry which is preliminary data.</text>
</comment>
<dbReference type="PANTHER" id="PTHR43105">
    <property type="entry name" value="RESPIRATORY NITRATE REDUCTASE"/>
    <property type="match status" value="1"/>
</dbReference>
<dbReference type="SMART" id="SM00926">
    <property type="entry name" value="Molybdop_Fe4S4"/>
    <property type="match status" value="1"/>
</dbReference>
<comment type="cofactor">
    <cofactor evidence="13">
        <name>[4Fe-4S] cluster</name>
        <dbReference type="ChEBI" id="CHEBI:49883"/>
    </cofactor>
    <text evidence="13">Binds 1 [4Fe-4S] cluster.</text>
</comment>
<feature type="binding site" evidence="13">
    <location>
        <position position="795"/>
    </location>
    <ligand>
        <name>substrate</name>
    </ligand>
</feature>
<feature type="binding site" evidence="13">
    <location>
        <begin position="245"/>
        <end position="249"/>
    </location>
    <ligand>
        <name>Mo-bis(molybdopterin guanine dinucleotide)</name>
        <dbReference type="ChEBI" id="CHEBI:60539"/>
    </ligand>
</feature>
<evidence type="ECO:0000256" key="6">
    <source>
        <dbReference type="ARBA" id="ARBA00022729"/>
    </source>
</evidence>
<keyword evidence="3 13" id="KW-0004">4Fe-4S</keyword>
<feature type="binding site" evidence="13">
    <location>
        <begin position="264"/>
        <end position="266"/>
    </location>
    <ligand>
        <name>Mo-bis(molybdopterin guanine dinucleotide)</name>
        <dbReference type="ChEBI" id="CHEBI:60539"/>
    </ligand>
</feature>
<dbReference type="Pfam" id="PF04879">
    <property type="entry name" value="Molybdop_Fe4S4"/>
    <property type="match status" value="1"/>
</dbReference>
<feature type="binding site" evidence="13">
    <location>
        <position position="51"/>
    </location>
    <ligand>
        <name>[4Fe-4S] cluster</name>
        <dbReference type="ChEBI" id="CHEBI:49883"/>
    </ligand>
</feature>
<feature type="binding site" evidence="13">
    <location>
        <position position="85"/>
    </location>
    <ligand>
        <name>Mo-bis(molybdopterin guanine dinucleotide)</name>
        <dbReference type="ChEBI" id="CHEBI:60539"/>
    </ligand>
</feature>
<dbReference type="InterPro" id="IPR006657">
    <property type="entry name" value="MoPterin_dinucl-bd_dom"/>
</dbReference>
<evidence type="ECO:0000256" key="3">
    <source>
        <dbReference type="ARBA" id="ARBA00022485"/>
    </source>
</evidence>
<dbReference type="RefSeq" id="WP_055731522.1">
    <property type="nucleotide sequence ID" value="NZ_BMDY01000002.1"/>
</dbReference>
<dbReference type="Gene3D" id="2.40.40.20">
    <property type="match status" value="1"/>
</dbReference>
<proteinExistence type="inferred from homology"/>
<keyword evidence="5 13" id="KW-0479">Metal-binding</keyword>
<keyword evidence="7 13" id="KW-0574">Periplasm</keyword>
<sequence length="829" mass="93118">MKWTRRQFVKANAVSAAATVAGITLPASATNLITSSEKTEMTWAKAACRFCGTGCSVLVGSQNGKVVATQGDPESPVNRGLNCIKGYFLSKIMYGKDRLTTPLLRMKDGKFDKQGEFTPVSWDQAFDVMAEKWKQAIADKGPTSVGMFGSGQWTVWEGYAAAKLHKAGFLTNNIDPNARHCMASAVGGFMRTFGIDEPMGCYDDLEAADAFVLWGSNMAEMHPILWSRLTDRRLSAPHVKVHVLSTFEHRSFELADNGIVFTPQTDLAILNYIAHYIIENDKVNWDFVDKHTHFKRGTTDIGYGLRPEHPLQQAAANPDSGKMVDMSFDEYREFLKDYNLEAVSALSGVPAEKLEALAKDYADPKVKVTSFWTMGFNQHTRGVWANCSCYNIHLLTGKISEAGNSPFSLTGQPSACGTAREVGTFSHRLPADMVVANPKHRKIAEDIWQLPDGTIPPKPGYHAVLQNRMLKDGKLNAYWVMCNNNMQAAPNMNEEGLPGYRNPENFIVVSDPYPTVTAQAADLILPTAMWVEKEGAYGNAERRTQFWHQQVTAPGEAKSDLWQLVEFSKRFKVEEVWPAELLAKKPEYQGKTLYDVLFRNGVVDKYPLEQIDSPLNDESHDFGFYLQKGLFEEYASFGRGHAHDLADFDTYHQVRGLRWPVVDGKETRWRFREGHDPYVKAGQGVHFYGKPDGKAFIIATPYEPAAESPDQEYDLWLSTGRVLEHWHSGSMTRRVPELYRAFPDAVLFVHPEDAAQRGLKRGDEVLIQSRRGEVKSRVETRGRNRPPKGLVFMPWFDAKQLTNKLTLDATDPLSKETDFKKCAVKLLKV</sequence>
<evidence type="ECO:0000313" key="17">
    <source>
        <dbReference type="Proteomes" id="UP000651977"/>
    </source>
</evidence>
<comment type="PTM">
    <text evidence="13">Predicted to be exported by the Tat system. The position of the signal peptide cleavage has not been experimentally proven.</text>
</comment>
<evidence type="ECO:0000256" key="14">
    <source>
        <dbReference type="SAM" id="SignalP"/>
    </source>
</evidence>
<dbReference type="InterPro" id="IPR006656">
    <property type="entry name" value="Mopterin_OxRdtase"/>
</dbReference>
<feature type="signal peptide" evidence="14">
    <location>
        <begin position="1"/>
        <end position="29"/>
    </location>
</feature>
<name>A0ABQ1HYH0_9ALTE</name>
<dbReference type="InterPro" id="IPR006963">
    <property type="entry name" value="Mopterin_OxRdtase_4Fe-4S_dom"/>
</dbReference>
<feature type="chain" id="PRO_5047359406" description="Periplasmic nitrate reductase" evidence="14">
    <location>
        <begin position="30"/>
        <end position="829"/>
    </location>
</feature>
<dbReference type="NCBIfam" id="NF010055">
    <property type="entry name" value="PRK13532.1"/>
    <property type="match status" value="1"/>
</dbReference>
<comment type="subcellular location">
    <subcellularLocation>
        <location evidence="13">Periplasm</location>
    </subcellularLocation>
</comment>
<keyword evidence="9 13" id="KW-0560">Oxidoreductase</keyword>
<evidence type="ECO:0000256" key="10">
    <source>
        <dbReference type="ARBA" id="ARBA00023004"/>
    </source>
</evidence>